<dbReference type="AlphaFoldDB" id="A0A7Y6BVK7"/>
<comment type="caution">
    <text evidence="1">The sequence shown here is derived from an EMBL/GenBank/DDBJ whole genome shotgun (WGS) entry which is preliminary data.</text>
</comment>
<accession>A0A7Y6BVK7</accession>
<evidence type="ECO:0000313" key="1">
    <source>
        <dbReference type="EMBL" id="NUU75707.1"/>
    </source>
</evidence>
<evidence type="ECO:0008006" key="3">
    <source>
        <dbReference type="Google" id="ProtNLM"/>
    </source>
</evidence>
<proteinExistence type="predicted"/>
<protein>
    <recommendedName>
        <fullName evidence="3">TniQ family protein</fullName>
    </recommendedName>
</protein>
<name>A0A7Y6BVK7_9BACL</name>
<gene>
    <name evidence="1" type="ORF">HP552_10755</name>
</gene>
<dbReference type="EMBL" id="JABMCB010000176">
    <property type="protein sequence ID" value="NUU75707.1"/>
    <property type="molecule type" value="Genomic_DNA"/>
</dbReference>
<evidence type="ECO:0000313" key="2">
    <source>
        <dbReference type="Proteomes" id="UP000526125"/>
    </source>
</evidence>
<dbReference type="Proteomes" id="UP000526125">
    <property type="component" value="Unassembled WGS sequence"/>
</dbReference>
<keyword evidence="2" id="KW-1185">Reference proteome</keyword>
<organism evidence="1 2">
    <name type="scientific">Paenibacillus xylanilyticus</name>
    <dbReference type="NCBI Taxonomy" id="248903"/>
    <lineage>
        <taxon>Bacteria</taxon>
        <taxon>Bacillati</taxon>
        <taxon>Bacillota</taxon>
        <taxon>Bacilli</taxon>
        <taxon>Bacillales</taxon>
        <taxon>Paenibacillaceae</taxon>
        <taxon>Paenibacillus</taxon>
    </lineage>
</organism>
<dbReference type="RefSeq" id="WP_024630811.1">
    <property type="nucleotide sequence ID" value="NZ_JABMCB010000176.1"/>
</dbReference>
<sequence>MNIVWRKDWIHEYESPWSVFEKLALVNLINRNEILYVFGSKKVKKIKQHIGDTHRDLLRLNGFDLEKLHQTLDYKLKEHSDNIIMQLLAPFYDFYGVWDPWFHDDLQWCPQCMEGGFHSWLHQFKLFDTCAFHENKLIDTCPKCMQTIPFLLSNKQLESAFQCKCGHILATLGFSNWNDWKESPQLNQSILSWLEFNMNSVNEQQTKWIVHEQHCNLTLLLQNEPEEIKYFDPIEPIQQDYLYSNLFRKEQQKICSNAFQIVEESLLQEFLGNHQDCITQLIDLRKKDDMSDFPTICPYAYTYVFWRKSLLMEERFYGFNPFNNELISTKAPLLIEEHLEHFTTQLINYQIKMHNSIDRRIILWVLEKLVTQFSENFFDAWFDIAGKGCEEISVPPWKEVIKMRDRAFPNIALKCRTDELGTYVEYHHGENTETTLFNKYECIYQNENIRLNIKEMSSYTPPAVALMLRGNTPDEDKKILQKSIEAYVKKLNF</sequence>
<reference evidence="1 2" key="1">
    <citation type="submission" date="2020-05" db="EMBL/GenBank/DDBJ databases">
        <title>Genome Sequencing of Type Strains.</title>
        <authorList>
            <person name="Lemaire J.F."/>
            <person name="Inderbitzin P."/>
            <person name="Gregorio O.A."/>
            <person name="Collins S.B."/>
            <person name="Wespe N."/>
            <person name="Knight-Connoni V."/>
        </authorList>
    </citation>
    <scope>NUCLEOTIDE SEQUENCE [LARGE SCALE GENOMIC DNA]</scope>
    <source>
        <strain evidence="1 2">LMG 21957</strain>
    </source>
</reference>